<dbReference type="GO" id="GO:0006950">
    <property type="term" value="P:response to stress"/>
    <property type="evidence" value="ECO:0007669"/>
    <property type="project" value="TreeGrafter"/>
</dbReference>
<feature type="domain" description="HTH marR-type" evidence="1">
    <location>
        <begin position="4"/>
        <end position="140"/>
    </location>
</feature>
<name>A0A844FWI7_9BACT</name>
<evidence type="ECO:0000259" key="1">
    <source>
        <dbReference type="PROSITE" id="PS50995"/>
    </source>
</evidence>
<sequence length="150" mass="17735">MKNDNDIVGRMQRLFDLWGKFDRVYFKILHRWNLSYNAYLVLEELYHHPEGLEPAAVADQLSIPRQTMTFVLDSLEREGRLERLPHPADRRRKLVSLTPAGREFAREVVETIFEKERIAMEVLTSEEQEQLLAMYGRLQHGFETSFLAEK</sequence>
<proteinExistence type="predicted"/>
<dbReference type="Proteomes" id="UP000435649">
    <property type="component" value="Unassembled WGS sequence"/>
</dbReference>
<dbReference type="GO" id="GO:0003700">
    <property type="term" value="F:DNA-binding transcription factor activity"/>
    <property type="evidence" value="ECO:0007669"/>
    <property type="project" value="InterPro"/>
</dbReference>
<dbReference type="EMBL" id="VUNS01000001">
    <property type="protein sequence ID" value="MST95446.1"/>
    <property type="molecule type" value="Genomic_DNA"/>
</dbReference>
<dbReference type="PANTHER" id="PTHR33164">
    <property type="entry name" value="TRANSCRIPTIONAL REGULATOR, MARR FAMILY"/>
    <property type="match status" value="1"/>
</dbReference>
<dbReference type="AlphaFoldDB" id="A0A844FWI7"/>
<evidence type="ECO:0000313" key="2">
    <source>
        <dbReference type="EMBL" id="MST95446.1"/>
    </source>
</evidence>
<protein>
    <submittedName>
        <fullName evidence="2">MarR family transcriptional regulator</fullName>
    </submittedName>
</protein>
<comment type="caution">
    <text evidence="2">The sequence shown here is derived from an EMBL/GenBank/DDBJ whole genome shotgun (WGS) entry which is preliminary data.</text>
</comment>
<dbReference type="InterPro" id="IPR039422">
    <property type="entry name" value="MarR/SlyA-like"/>
</dbReference>
<keyword evidence="3" id="KW-1185">Reference proteome</keyword>
<dbReference type="PRINTS" id="PR00598">
    <property type="entry name" value="HTHMARR"/>
</dbReference>
<dbReference type="InterPro" id="IPR036388">
    <property type="entry name" value="WH-like_DNA-bd_sf"/>
</dbReference>
<gene>
    <name evidence="2" type="ORF">FYJ85_00080</name>
</gene>
<dbReference type="PANTHER" id="PTHR33164:SF43">
    <property type="entry name" value="HTH-TYPE TRANSCRIPTIONAL REPRESSOR YETL"/>
    <property type="match status" value="1"/>
</dbReference>
<dbReference type="Gene3D" id="1.10.10.10">
    <property type="entry name" value="Winged helix-like DNA-binding domain superfamily/Winged helix DNA-binding domain"/>
    <property type="match status" value="1"/>
</dbReference>
<dbReference type="SMART" id="SM00347">
    <property type="entry name" value="HTH_MARR"/>
    <property type="match status" value="1"/>
</dbReference>
<dbReference type="InterPro" id="IPR036390">
    <property type="entry name" value="WH_DNA-bd_sf"/>
</dbReference>
<dbReference type="InterPro" id="IPR000835">
    <property type="entry name" value="HTH_MarR-typ"/>
</dbReference>
<dbReference type="RefSeq" id="WP_106052965.1">
    <property type="nucleotide sequence ID" value="NZ_CALXOB010000034.1"/>
</dbReference>
<dbReference type="SUPFAM" id="SSF46785">
    <property type="entry name" value="Winged helix' DNA-binding domain"/>
    <property type="match status" value="1"/>
</dbReference>
<accession>A0A844FWI7</accession>
<evidence type="ECO:0000313" key="3">
    <source>
        <dbReference type="Proteomes" id="UP000435649"/>
    </source>
</evidence>
<reference evidence="2 3" key="1">
    <citation type="submission" date="2019-08" db="EMBL/GenBank/DDBJ databases">
        <title>In-depth cultivation of the pig gut microbiome towards novel bacterial diversity and tailored functional studies.</title>
        <authorList>
            <person name="Wylensek D."/>
            <person name="Hitch T.C.A."/>
            <person name="Clavel T."/>
        </authorList>
    </citation>
    <scope>NUCLEOTIDE SEQUENCE [LARGE SCALE GENOMIC DNA]</scope>
    <source>
        <strain evidence="2 3">BBE-744-WT-12</strain>
    </source>
</reference>
<organism evidence="2 3">
    <name type="scientific">Victivallis lenta</name>
    <dbReference type="NCBI Taxonomy" id="2606640"/>
    <lineage>
        <taxon>Bacteria</taxon>
        <taxon>Pseudomonadati</taxon>
        <taxon>Lentisphaerota</taxon>
        <taxon>Lentisphaeria</taxon>
        <taxon>Victivallales</taxon>
        <taxon>Victivallaceae</taxon>
        <taxon>Victivallis</taxon>
    </lineage>
</organism>
<dbReference type="PROSITE" id="PS50995">
    <property type="entry name" value="HTH_MARR_2"/>
    <property type="match status" value="1"/>
</dbReference>
<dbReference type="Pfam" id="PF12802">
    <property type="entry name" value="MarR_2"/>
    <property type="match status" value="1"/>
</dbReference>